<dbReference type="Proteomes" id="UP000002774">
    <property type="component" value="Chromosome"/>
</dbReference>
<organism evidence="2 3">
    <name type="scientific">Mucilaginibacter paludis DSM 18603</name>
    <dbReference type="NCBI Taxonomy" id="714943"/>
    <lineage>
        <taxon>Bacteria</taxon>
        <taxon>Pseudomonadati</taxon>
        <taxon>Bacteroidota</taxon>
        <taxon>Sphingobacteriia</taxon>
        <taxon>Sphingobacteriales</taxon>
        <taxon>Sphingobacteriaceae</taxon>
        <taxon>Mucilaginibacter</taxon>
    </lineage>
</organism>
<dbReference type="eggNOG" id="ENOG502ZC1P">
    <property type="taxonomic scope" value="Bacteria"/>
</dbReference>
<feature type="signal peptide" evidence="1">
    <location>
        <begin position="1"/>
        <end position="27"/>
    </location>
</feature>
<reference evidence="2" key="1">
    <citation type="submission" date="2011-09" db="EMBL/GenBank/DDBJ databases">
        <title>The permanent draft genome of Mucilaginibacter paludis DSM 18603.</title>
        <authorList>
            <consortium name="US DOE Joint Genome Institute (JGI-PGF)"/>
            <person name="Lucas S."/>
            <person name="Han J."/>
            <person name="Lapidus A."/>
            <person name="Bruce D."/>
            <person name="Goodwin L."/>
            <person name="Pitluck S."/>
            <person name="Peters L."/>
            <person name="Kyrpides N."/>
            <person name="Mavromatis K."/>
            <person name="Ivanova N."/>
            <person name="Mikhailova N."/>
            <person name="Held B."/>
            <person name="Detter J.C."/>
            <person name="Tapia R."/>
            <person name="Han C."/>
            <person name="Land M."/>
            <person name="Hauser L."/>
            <person name="Markowitz V."/>
            <person name="Cheng J.-F."/>
            <person name="Hugenholtz P."/>
            <person name="Woyke T."/>
            <person name="Wu D."/>
            <person name="Tindall B."/>
            <person name="Brambilla E."/>
            <person name="Klenk H.-P."/>
            <person name="Eisen J.A."/>
        </authorList>
    </citation>
    <scope>NUCLEOTIDE SEQUENCE [LARGE SCALE GENOMIC DNA]</scope>
    <source>
        <strain evidence="2">DSM 18603</strain>
    </source>
</reference>
<dbReference type="OrthoDB" id="605297at2"/>
<gene>
    <name evidence="2" type="ORF">Mucpa_3060</name>
</gene>
<accession>H1YED0</accession>
<keyword evidence="1" id="KW-0732">Signal</keyword>
<feature type="chain" id="PRO_5003557277" evidence="1">
    <location>
        <begin position="28"/>
        <end position="790"/>
    </location>
</feature>
<evidence type="ECO:0000256" key="1">
    <source>
        <dbReference type="SAM" id="SignalP"/>
    </source>
</evidence>
<protein>
    <submittedName>
        <fullName evidence="2">Uncharacterized protein</fullName>
    </submittedName>
</protein>
<dbReference type="EMBL" id="CM001403">
    <property type="protein sequence ID" value="EHQ27164.1"/>
    <property type="molecule type" value="Genomic_DNA"/>
</dbReference>
<dbReference type="STRING" id="714943.Mucpa_3060"/>
<proteinExistence type="predicted"/>
<dbReference type="HOGENOM" id="CLU_018090_0_0_10"/>
<keyword evidence="3" id="KW-1185">Reference proteome</keyword>
<dbReference type="RefSeq" id="WP_008507495.1">
    <property type="nucleotide sequence ID" value="NZ_CM001403.1"/>
</dbReference>
<dbReference type="PROSITE" id="PS51257">
    <property type="entry name" value="PROKAR_LIPOPROTEIN"/>
    <property type="match status" value="1"/>
</dbReference>
<sequence>MKSWKTPLIYCVSLMACFVAGIAIDLACGGEVDPYDYYVSFFHNNVQGGKDNRPFYFTSYQFLYDNKEPLSEADVNAGEWAAYFGKDVSADDVARAMYHLDAHTEAALAEGYLKTGEKLPDTLSKNTFLRALLLKKNSSALKYYRFAKSAEKLANTGFDQWNPTPIDTIGLLTAGNTALKNALLEKDKFIQLRYFYQAQRLMHYGKDYTIALRIYDKYIAAFASQSHVRGWALALKAGEKRWLKDTVQAAYLFSRIFDEYPERRVQAYQNYKYIHVTSNKPLALCTNNNERASIYAIEGFGNPDLNLEYLQQVYHYAPSSATVGVLLVREINKLEEGYLTHKLLNANTAFTSGFYTERGDQKQPGRLIHMAKLIAFCKQLVAERKYPDYNIGNLAGAYLAWMESDNANGFAWLRALNNEQLSPAMNDQKEIIRLLLISQNIQKLNEINEAQLLPALKWLDEKTKAEVKRNTSGDYIDNDDHKFAITARNFYQQILAPAYLQQGDTTRAALALFKSAGDYVMTDFWENNLHSSQISRLIRWKKTPPAVPYLNFLASKLNLLKLNYLNELLGTAYLREHRYGKAIAAFKLVDVVALNKYPDDYYKGDPFIDRINDYPKVLRYGKTKGFNKLQFAMAMNTLEQKIKTDTLNAPSYYYRYATGLYNTSHYGNAWYLISYTWSSADFGRQQKYSYDTDYVKTENAEKYYLLARSLSNNEEFKAKCTFMAAKCRQKQAVIPNFFMTDYTQAEKKYLHQLRSSQYFDELKDKYRKTAIYKKAIGECSYLKDFVLMSQ</sequence>
<dbReference type="AlphaFoldDB" id="H1YED0"/>
<name>H1YED0_9SPHI</name>
<evidence type="ECO:0000313" key="2">
    <source>
        <dbReference type="EMBL" id="EHQ27164.1"/>
    </source>
</evidence>
<evidence type="ECO:0000313" key="3">
    <source>
        <dbReference type="Proteomes" id="UP000002774"/>
    </source>
</evidence>